<dbReference type="AlphaFoldDB" id="A0A4V4H3C8"/>
<evidence type="ECO:0000313" key="4">
    <source>
        <dbReference type="Proteomes" id="UP000317650"/>
    </source>
</evidence>
<sequence>MSGLDWMNGHRCTHYNSPSSKFRFPKRPSISAGALCIDLDSSASVNLMSRLRNVALATGLLAFAAAGLLFPFFLATSRSKPIIDASKPLPPQATFRGPYVNTGSHDIGPDTTTYTKK</sequence>
<comment type="caution">
    <text evidence="3">The sequence shown here is derived from an EMBL/GenBank/DDBJ whole genome shotgun (WGS) entry which is preliminary data.</text>
</comment>
<proteinExistence type="predicted"/>
<organism evidence="3 4">
    <name type="scientific">Musa balbisiana</name>
    <name type="common">Banana</name>
    <dbReference type="NCBI Taxonomy" id="52838"/>
    <lineage>
        <taxon>Eukaryota</taxon>
        <taxon>Viridiplantae</taxon>
        <taxon>Streptophyta</taxon>
        <taxon>Embryophyta</taxon>
        <taxon>Tracheophyta</taxon>
        <taxon>Spermatophyta</taxon>
        <taxon>Magnoliopsida</taxon>
        <taxon>Liliopsida</taxon>
        <taxon>Zingiberales</taxon>
        <taxon>Musaceae</taxon>
        <taxon>Musa</taxon>
    </lineage>
</organism>
<dbReference type="PANTHER" id="PTHR36070:SF1">
    <property type="entry name" value="OS04G0165500 PROTEIN"/>
    <property type="match status" value="1"/>
</dbReference>
<evidence type="ECO:0000256" key="1">
    <source>
        <dbReference type="SAM" id="MobiDB-lite"/>
    </source>
</evidence>
<dbReference type="PANTHER" id="PTHR36070">
    <property type="entry name" value="OSJNBA0019G23.7 PROTEIN"/>
    <property type="match status" value="1"/>
</dbReference>
<gene>
    <name evidence="3" type="ORF">C4D60_Mb09t19120</name>
</gene>
<evidence type="ECO:0000256" key="2">
    <source>
        <dbReference type="SAM" id="Phobius"/>
    </source>
</evidence>
<keyword evidence="2" id="KW-1133">Transmembrane helix</keyword>
<reference evidence="3 4" key="1">
    <citation type="journal article" date="2019" name="Nat. Plants">
        <title>Genome sequencing of Musa balbisiana reveals subgenome evolution and function divergence in polyploid bananas.</title>
        <authorList>
            <person name="Yao X."/>
        </authorList>
    </citation>
    <scope>NUCLEOTIDE SEQUENCE [LARGE SCALE GENOMIC DNA]</scope>
    <source>
        <strain evidence="4">cv. DH-PKW</strain>
        <tissue evidence="3">Leaves</tissue>
    </source>
</reference>
<dbReference type="EMBL" id="PYDT01000010">
    <property type="protein sequence ID" value="THU47766.1"/>
    <property type="molecule type" value="Genomic_DNA"/>
</dbReference>
<keyword evidence="2" id="KW-0812">Transmembrane</keyword>
<protein>
    <recommendedName>
        <fullName evidence="5">Transmembrane protein</fullName>
    </recommendedName>
</protein>
<accession>A0A4V4H3C8</accession>
<keyword evidence="4" id="KW-1185">Reference proteome</keyword>
<evidence type="ECO:0000313" key="3">
    <source>
        <dbReference type="EMBL" id="THU47766.1"/>
    </source>
</evidence>
<evidence type="ECO:0008006" key="5">
    <source>
        <dbReference type="Google" id="ProtNLM"/>
    </source>
</evidence>
<keyword evidence="2" id="KW-0472">Membrane</keyword>
<feature type="region of interest" description="Disordered" evidence="1">
    <location>
        <begin position="94"/>
        <end position="117"/>
    </location>
</feature>
<name>A0A4V4H3C8_MUSBA</name>
<dbReference type="Proteomes" id="UP000317650">
    <property type="component" value="Chromosome 9"/>
</dbReference>
<feature type="transmembrane region" description="Helical" evidence="2">
    <location>
        <begin position="54"/>
        <end position="74"/>
    </location>
</feature>